<evidence type="ECO:0000256" key="4">
    <source>
        <dbReference type="ARBA" id="ARBA00022960"/>
    </source>
</evidence>
<keyword evidence="5 8" id="KW-0573">Peptidoglycan synthesis</keyword>
<feature type="transmembrane region" description="Helical" evidence="8">
    <location>
        <begin position="309"/>
        <end position="332"/>
    </location>
</feature>
<dbReference type="Pfam" id="PF03023">
    <property type="entry name" value="MurJ"/>
    <property type="match status" value="1"/>
</dbReference>
<comment type="subcellular location">
    <subcellularLocation>
        <location evidence="1 8">Cell membrane</location>
        <topology evidence="1 8">Multi-pass membrane protein</topology>
    </subcellularLocation>
</comment>
<evidence type="ECO:0000256" key="8">
    <source>
        <dbReference type="HAMAP-Rule" id="MF_02078"/>
    </source>
</evidence>
<comment type="similarity">
    <text evidence="8 9">Belongs to the MurJ/MviN family.</text>
</comment>
<protein>
    <recommendedName>
        <fullName evidence="8">Probable lipid II flippase MurJ</fullName>
    </recommendedName>
</protein>
<proteinExistence type="inferred from homology"/>
<dbReference type="EMBL" id="CP046522">
    <property type="protein sequence ID" value="QGU94992.1"/>
    <property type="molecule type" value="Genomic_DNA"/>
</dbReference>
<dbReference type="GO" id="GO:0034204">
    <property type="term" value="P:lipid translocation"/>
    <property type="evidence" value="ECO:0007669"/>
    <property type="project" value="TreeGrafter"/>
</dbReference>
<dbReference type="PANTHER" id="PTHR47019:SF1">
    <property type="entry name" value="LIPID II FLIPPASE MURJ"/>
    <property type="match status" value="1"/>
</dbReference>
<evidence type="ECO:0000313" key="10">
    <source>
        <dbReference type="EMBL" id="QGU94992.1"/>
    </source>
</evidence>
<feature type="transmembrane region" description="Helical" evidence="8">
    <location>
        <begin position="183"/>
        <end position="206"/>
    </location>
</feature>
<feature type="transmembrane region" description="Helical" evidence="8">
    <location>
        <begin position="474"/>
        <end position="495"/>
    </location>
</feature>
<evidence type="ECO:0000256" key="5">
    <source>
        <dbReference type="ARBA" id="ARBA00022984"/>
    </source>
</evidence>
<accession>A0A6I6EMV6</accession>
<dbReference type="GO" id="GO:0008360">
    <property type="term" value="P:regulation of cell shape"/>
    <property type="evidence" value="ECO:0007669"/>
    <property type="project" value="UniProtKB-UniRule"/>
</dbReference>
<organism evidence="10 11">
    <name type="scientific">Clostridium bovifaecis</name>
    <dbReference type="NCBI Taxonomy" id="2184719"/>
    <lineage>
        <taxon>Bacteria</taxon>
        <taxon>Bacillati</taxon>
        <taxon>Bacillota</taxon>
        <taxon>Clostridia</taxon>
        <taxon>Eubacteriales</taxon>
        <taxon>Clostridiaceae</taxon>
        <taxon>Clostridium</taxon>
    </lineage>
</organism>
<evidence type="ECO:0000256" key="6">
    <source>
        <dbReference type="ARBA" id="ARBA00022989"/>
    </source>
</evidence>
<feature type="transmembrane region" description="Helical" evidence="8">
    <location>
        <begin position="130"/>
        <end position="150"/>
    </location>
</feature>
<feature type="transmembrane region" description="Helical" evidence="8">
    <location>
        <begin position="46"/>
        <end position="70"/>
    </location>
</feature>
<keyword evidence="11" id="KW-1185">Reference proteome</keyword>
<gene>
    <name evidence="8 10" type="primary">murJ</name>
    <name evidence="10" type="ORF">GOM49_07725</name>
</gene>
<evidence type="ECO:0000256" key="2">
    <source>
        <dbReference type="ARBA" id="ARBA00022475"/>
    </source>
</evidence>
<keyword evidence="8 9" id="KW-0961">Cell wall biogenesis/degradation</keyword>
<keyword evidence="4 8" id="KW-0133">Cell shape</keyword>
<feature type="transmembrane region" description="Helical" evidence="8">
    <location>
        <begin position="82"/>
        <end position="107"/>
    </location>
</feature>
<dbReference type="GO" id="GO:0009252">
    <property type="term" value="P:peptidoglycan biosynthetic process"/>
    <property type="evidence" value="ECO:0007669"/>
    <property type="project" value="UniProtKB-UniRule"/>
</dbReference>
<keyword evidence="8 9" id="KW-0813">Transport</keyword>
<dbReference type="HAMAP" id="MF_02078">
    <property type="entry name" value="MurJ_MviN"/>
    <property type="match status" value="1"/>
</dbReference>
<comment type="function">
    <text evidence="8 9">Involved in peptidoglycan biosynthesis. Transports lipid-linked peptidoglycan precursors from the inner to the outer leaflet of the cytoplasmic membrane.</text>
</comment>
<dbReference type="InterPro" id="IPR051050">
    <property type="entry name" value="Lipid_II_flippase_MurJ/MviN"/>
</dbReference>
<feature type="transmembrane region" description="Helical" evidence="8">
    <location>
        <begin position="7"/>
        <end position="26"/>
    </location>
</feature>
<feature type="transmembrane region" description="Helical" evidence="8">
    <location>
        <begin position="270"/>
        <end position="288"/>
    </location>
</feature>
<feature type="transmembrane region" description="Helical" evidence="8">
    <location>
        <begin position="408"/>
        <end position="426"/>
    </location>
</feature>
<dbReference type="AlphaFoldDB" id="A0A6I6EMV6"/>
<evidence type="ECO:0000313" key="11">
    <source>
        <dbReference type="Proteomes" id="UP000422764"/>
    </source>
</evidence>
<dbReference type="PANTHER" id="PTHR47019">
    <property type="entry name" value="LIPID II FLIPPASE MURJ"/>
    <property type="match status" value="1"/>
</dbReference>
<keyword evidence="3 8" id="KW-0812">Transmembrane</keyword>
<dbReference type="PIRSF" id="PIRSF002869">
    <property type="entry name" value="MviN"/>
    <property type="match status" value="1"/>
</dbReference>
<dbReference type="Proteomes" id="UP000422764">
    <property type="component" value="Chromosome"/>
</dbReference>
<name>A0A6I6EMV6_9CLOT</name>
<keyword evidence="7 8" id="KW-0472">Membrane</keyword>
<dbReference type="InterPro" id="IPR004268">
    <property type="entry name" value="MurJ"/>
</dbReference>
<dbReference type="PRINTS" id="PR01806">
    <property type="entry name" value="VIRFACTRMVIN"/>
</dbReference>
<dbReference type="GO" id="GO:0071555">
    <property type="term" value="P:cell wall organization"/>
    <property type="evidence" value="ECO:0007669"/>
    <property type="project" value="UniProtKB-UniRule"/>
</dbReference>
<keyword evidence="2 8" id="KW-1003">Cell membrane</keyword>
<evidence type="ECO:0000256" key="7">
    <source>
        <dbReference type="ARBA" id="ARBA00023136"/>
    </source>
</evidence>
<feature type="transmembrane region" description="Helical" evidence="8">
    <location>
        <begin position="344"/>
        <end position="363"/>
    </location>
</feature>
<dbReference type="GO" id="GO:0015648">
    <property type="term" value="F:lipid-linked peptidoglycan transporter activity"/>
    <property type="evidence" value="ECO:0007669"/>
    <property type="project" value="UniProtKB-UniRule"/>
</dbReference>
<dbReference type="UniPathway" id="UPA00219"/>
<comment type="pathway">
    <text evidence="8">Cell wall biogenesis; peptidoglycan biosynthesis.</text>
</comment>
<dbReference type="NCBIfam" id="TIGR01695">
    <property type="entry name" value="murJ_mviN"/>
    <property type="match status" value="1"/>
</dbReference>
<feature type="transmembrane region" description="Helical" evidence="8">
    <location>
        <begin position="227"/>
        <end position="246"/>
    </location>
</feature>
<evidence type="ECO:0000256" key="1">
    <source>
        <dbReference type="ARBA" id="ARBA00004651"/>
    </source>
</evidence>
<reference evidence="10 11" key="1">
    <citation type="submission" date="2019-12" db="EMBL/GenBank/DDBJ databases">
        <title>Genome sequenceing of Clostridium bovifaecis.</title>
        <authorList>
            <person name="Yao Y."/>
        </authorList>
    </citation>
    <scope>NUCLEOTIDE SEQUENCE [LARGE SCALE GENOMIC DNA]</scope>
    <source>
        <strain evidence="10 11">BXX</strain>
    </source>
</reference>
<dbReference type="GO" id="GO:0005886">
    <property type="term" value="C:plasma membrane"/>
    <property type="evidence" value="ECO:0007669"/>
    <property type="project" value="UniProtKB-SubCell"/>
</dbReference>
<keyword evidence="6 8" id="KW-1133">Transmembrane helix</keyword>
<evidence type="ECO:0000256" key="9">
    <source>
        <dbReference type="PIRNR" id="PIRNR002869"/>
    </source>
</evidence>
<evidence type="ECO:0000256" key="3">
    <source>
        <dbReference type="ARBA" id="ARBA00022692"/>
    </source>
</evidence>
<sequence length="516" mass="57051">MSKVKLARAAGQIMFITIISKILGFLRDTMTAGAFGANIESDAYMTALIIPTMLFGLFGMAISTTFIPFLSDSLKKNGKEDMFNFANSVINIIMLISIALCVLGWIFTGDLVRFIAPKFDGAKFSLTVELTRLSIINILFMSLNSGYMAILQTLDDFAAPSAVGIAMDLPIIIYLLIEKNHTIMGLTIVTIIGCGAQILIQIPWLIKNRYKYSFKINFKDPRLKEMLMLILPVIMGVGINQINTFVDRVMASGLPDGSISALQYANRINSIVYSIFAAAIVTVMYPTLSKSIDKNDFTQFKKYMSKAINNINIIMIPSTVGIMILRTTIISVLFKHGAFDEKSVYMTSDALLFLSIGIGVLGIRDIYNRAFYSMQDTKTPMRNTAIGVGVNIILNILLTKYLGIKGLTLATTSSIVVCTILLIVNLKKRIGNIEGRSLTISTLKITLASILMGIGVYFTNRYFINNFIGFRGDFLALSVSVVLGVIVYAILLNIFKVEEYAVLKRGLINRIKRKIS</sequence>
<feature type="transmembrane region" description="Helical" evidence="8">
    <location>
        <begin position="384"/>
        <end position="402"/>
    </location>
</feature>
<feature type="transmembrane region" description="Helical" evidence="8">
    <location>
        <begin position="438"/>
        <end position="459"/>
    </location>
</feature>
<dbReference type="CDD" id="cd13123">
    <property type="entry name" value="MATE_MurJ_like"/>
    <property type="match status" value="1"/>
</dbReference>